<name>A0A3B0ULP7_9ZZZZ</name>
<evidence type="ECO:0000259" key="1">
    <source>
        <dbReference type="PROSITE" id="PS51163"/>
    </source>
</evidence>
<dbReference type="InterPro" id="IPR052532">
    <property type="entry name" value="SUA5_domain"/>
</dbReference>
<feature type="non-terminal residue" evidence="2">
    <location>
        <position position="159"/>
    </location>
</feature>
<dbReference type="PANTHER" id="PTHR42828">
    <property type="entry name" value="DHBP SYNTHASE RIBB-LIKE ALPHA/BETA DOMAIN-CONTAINING PROTEIN"/>
    <property type="match status" value="1"/>
</dbReference>
<dbReference type="EMBL" id="UOES01000072">
    <property type="protein sequence ID" value="VAW26187.1"/>
    <property type="molecule type" value="Genomic_DNA"/>
</dbReference>
<dbReference type="SUPFAM" id="SSF55821">
    <property type="entry name" value="YrdC/RibB"/>
    <property type="match status" value="1"/>
</dbReference>
<dbReference type="InterPro" id="IPR006070">
    <property type="entry name" value="Sua5-like_dom"/>
</dbReference>
<sequence>MKAQYLKTHPENPEQRKIDNVVNVLKNGGIIIYPTDTIYGIGCDLFNKKALNKLVQILGVKSKHLNLSFICSDISQVSEYAKQLTNEVFKVMKKALPGPYTFILPSSSKVPKLLDVNKKTVGIRVPDNLITTHIVETLGNPIITASIRDEDEVVEYTTD</sequence>
<dbReference type="Gene3D" id="3.90.870.10">
    <property type="entry name" value="DHBP synthase"/>
    <property type="match status" value="1"/>
</dbReference>
<dbReference type="AlphaFoldDB" id="A0A3B0ULP7"/>
<dbReference type="GO" id="GO:0003725">
    <property type="term" value="F:double-stranded RNA binding"/>
    <property type="evidence" value="ECO:0007669"/>
    <property type="project" value="InterPro"/>
</dbReference>
<feature type="domain" description="YrdC-like" evidence="1">
    <location>
        <begin position="15"/>
        <end position="159"/>
    </location>
</feature>
<dbReference type="PROSITE" id="PS51163">
    <property type="entry name" value="YRDC"/>
    <property type="match status" value="1"/>
</dbReference>
<dbReference type="PANTHER" id="PTHR42828:SF3">
    <property type="entry name" value="THREONYLCARBAMOYL-AMP SYNTHASE"/>
    <property type="match status" value="1"/>
</dbReference>
<protein>
    <submittedName>
        <fullName evidence="2">Hypothetical YciO protein, TsaC/YrdC paralog</fullName>
    </submittedName>
</protein>
<evidence type="ECO:0000313" key="2">
    <source>
        <dbReference type="EMBL" id="VAW26187.1"/>
    </source>
</evidence>
<organism evidence="2">
    <name type="scientific">hydrothermal vent metagenome</name>
    <dbReference type="NCBI Taxonomy" id="652676"/>
    <lineage>
        <taxon>unclassified sequences</taxon>
        <taxon>metagenomes</taxon>
        <taxon>ecological metagenomes</taxon>
    </lineage>
</organism>
<gene>
    <name evidence="2" type="ORF">MNBD_BACTEROID06-721</name>
</gene>
<proteinExistence type="predicted"/>
<accession>A0A3B0ULP7</accession>
<dbReference type="NCBIfam" id="TIGR00057">
    <property type="entry name" value="L-threonylcarbamoyladenylate synthase"/>
    <property type="match status" value="1"/>
</dbReference>
<reference evidence="2" key="1">
    <citation type="submission" date="2018-06" db="EMBL/GenBank/DDBJ databases">
        <authorList>
            <person name="Zhirakovskaya E."/>
        </authorList>
    </citation>
    <scope>NUCLEOTIDE SEQUENCE</scope>
</reference>
<dbReference type="InterPro" id="IPR017945">
    <property type="entry name" value="DHBP_synth_RibB-like_a/b_dom"/>
</dbReference>
<dbReference type="Pfam" id="PF01300">
    <property type="entry name" value="Sua5_yciO_yrdC"/>
    <property type="match status" value="1"/>
</dbReference>